<dbReference type="InterPro" id="IPR035899">
    <property type="entry name" value="DBL_dom_sf"/>
</dbReference>
<evidence type="ECO:0000313" key="6">
    <source>
        <dbReference type="Proteomes" id="UP000676336"/>
    </source>
</evidence>
<dbReference type="GO" id="GO:0005085">
    <property type="term" value="F:guanyl-nucleotide exchange factor activity"/>
    <property type="evidence" value="ECO:0007669"/>
    <property type="project" value="UniProtKB-KW"/>
</dbReference>
<dbReference type="Gene3D" id="1.20.900.10">
    <property type="entry name" value="Dbl homology (DH) domain"/>
    <property type="match status" value="2"/>
</dbReference>
<dbReference type="Proteomes" id="UP000676336">
    <property type="component" value="Unassembled WGS sequence"/>
</dbReference>
<feature type="region of interest" description="Disordered" evidence="2">
    <location>
        <begin position="69"/>
        <end position="92"/>
    </location>
</feature>
<dbReference type="SUPFAM" id="SSF50729">
    <property type="entry name" value="PH domain-like"/>
    <property type="match status" value="1"/>
</dbReference>
<evidence type="ECO:0000256" key="1">
    <source>
        <dbReference type="ARBA" id="ARBA00022658"/>
    </source>
</evidence>
<dbReference type="PROSITE" id="PS50003">
    <property type="entry name" value="PH_DOMAIN"/>
    <property type="match status" value="1"/>
</dbReference>
<gene>
    <name evidence="5" type="ORF">SMN809_LOCUS36519</name>
</gene>
<organism evidence="5 6">
    <name type="scientific">Rotaria magnacalcarata</name>
    <dbReference type="NCBI Taxonomy" id="392030"/>
    <lineage>
        <taxon>Eukaryota</taxon>
        <taxon>Metazoa</taxon>
        <taxon>Spiralia</taxon>
        <taxon>Gnathifera</taxon>
        <taxon>Rotifera</taxon>
        <taxon>Eurotatoria</taxon>
        <taxon>Bdelloidea</taxon>
        <taxon>Philodinida</taxon>
        <taxon>Philodinidae</taxon>
        <taxon>Rotaria</taxon>
    </lineage>
</organism>
<dbReference type="AlphaFoldDB" id="A0A8S2Y6K4"/>
<feature type="non-terminal residue" evidence="5">
    <location>
        <position position="1"/>
    </location>
</feature>
<dbReference type="InterPro" id="IPR055251">
    <property type="entry name" value="SOS1_NGEF_PH"/>
</dbReference>
<dbReference type="PANTHER" id="PTHR22826">
    <property type="entry name" value="RHO GUANINE EXCHANGE FACTOR-RELATED"/>
    <property type="match status" value="1"/>
</dbReference>
<dbReference type="PROSITE" id="PS50010">
    <property type="entry name" value="DH_2"/>
    <property type="match status" value="1"/>
</dbReference>
<dbReference type="Pfam" id="PF00621">
    <property type="entry name" value="RhoGEF"/>
    <property type="match status" value="1"/>
</dbReference>
<keyword evidence="1" id="KW-0344">Guanine-nucleotide releasing factor</keyword>
<dbReference type="InterPro" id="IPR011993">
    <property type="entry name" value="PH-like_dom_sf"/>
</dbReference>
<sequence length="408" mass="47555">SMIIQVFNRVNDVRDLCEKRCEQLRRLAVPINRPVQRVHPLSLQQNESLNLIGTTTCILQQMNEHYPSSDIDHNLSSSSSSTSSNNNNNNLINSECTLTHNVKMDKKQRHVVTELLVTEQVYVEELRAVIEGYMLKFDDPERYRYLPPAILQNKSILFSNLPDIYRFHATSFLRDLQLIYEDSSLVDTCSMGSAIATCFIKRKIQQSLGHRLPLDSYLLKPIQRMAQYQLLLKEMIKYTRDEQERLQLQEALRVMLGILSNLNDVMHSTQIVGYPENLNTLGRIRLRGENCLISKEKRRGTVYTRTKTSTRDIFLFERDILLCKRKDEGNGKSIQYQFKEIIRVADIAVCTHPKSNRNRFELVLKDWSYIIQLQNMPSNGEKVEELSIRWIDTIKNCVTLQTEQRRGL</sequence>
<accession>A0A8S2Y6K4</accession>
<evidence type="ECO:0000256" key="2">
    <source>
        <dbReference type="SAM" id="MobiDB-lite"/>
    </source>
</evidence>
<feature type="domain" description="PH" evidence="3">
    <location>
        <begin position="295"/>
        <end position="399"/>
    </location>
</feature>
<reference evidence="5" key="1">
    <citation type="submission" date="2021-02" db="EMBL/GenBank/DDBJ databases">
        <authorList>
            <person name="Nowell W R."/>
        </authorList>
    </citation>
    <scope>NUCLEOTIDE SEQUENCE</scope>
</reference>
<dbReference type="CDD" id="cd00160">
    <property type="entry name" value="RhoGEF"/>
    <property type="match status" value="1"/>
</dbReference>
<protein>
    <submittedName>
        <fullName evidence="5">Uncharacterized protein</fullName>
    </submittedName>
</protein>
<dbReference type="Gene3D" id="2.30.29.30">
    <property type="entry name" value="Pleckstrin-homology domain (PH domain)/Phosphotyrosine-binding domain (PTB)"/>
    <property type="match status" value="1"/>
</dbReference>
<name>A0A8S2Y6K4_9BILA</name>
<dbReference type="SUPFAM" id="SSF48065">
    <property type="entry name" value="DBL homology domain (DH-domain)"/>
    <property type="match status" value="1"/>
</dbReference>
<evidence type="ECO:0000259" key="3">
    <source>
        <dbReference type="PROSITE" id="PS50003"/>
    </source>
</evidence>
<evidence type="ECO:0000313" key="5">
    <source>
        <dbReference type="EMBL" id="CAF4538462.1"/>
    </source>
</evidence>
<dbReference type="Pfam" id="PF22697">
    <property type="entry name" value="SOS1_NGEF_PH"/>
    <property type="match status" value="1"/>
</dbReference>
<dbReference type="InterPro" id="IPR051336">
    <property type="entry name" value="RhoGEF_Guanine_NuclExch_SF"/>
</dbReference>
<dbReference type="GO" id="GO:0005737">
    <property type="term" value="C:cytoplasm"/>
    <property type="evidence" value="ECO:0007669"/>
    <property type="project" value="TreeGrafter"/>
</dbReference>
<dbReference type="EMBL" id="CAJOBI010090168">
    <property type="protein sequence ID" value="CAF4538462.1"/>
    <property type="molecule type" value="Genomic_DNA"/>
</dbReference>
<dbReference type="SMART" id="SM00325">
    <property type="entry name" value="RhoGEF"/>
    <property type="match status" value="1"/>
</dbReference>
<dbReference type="InterPro" id="IPR000219">
    <property type="entry name" value="DH_dom"/>
</dbReference>
<evidence type="ECO:0000259" key="4">
    <source>
        <dbReference type="PROSITE" id="PS50010"/>
    </source>
</evidence>
<dbReference type="InterPro" id="IPR001849">
    <property type="entry name" value="PH_domain"/>
</dbReference>
<feature type="domain" description="DH" evidence="4">
    <location>
        <begin position="107"/>
        <end position="265"/>
    </location>
</feature>
<comment type="caution">
    <text evidence="5">The sequence shown here is derived from an EMBL/GenBank/DDBJ whole genome shotgun (WGS) entry which is preliminary data.</text>
</comment>
<feature type="compositionally biased region" description="Low complexity" evidence="2">
    <location>
        <begin position="74"/>
        <end position="92"/>
    </location>
</feature>
<proteinExistence type="predicted"/>